<accession>A0ABU3P421</accession>
<proteinExistence type="predicted"/>
<dbReference type="Proteomes" id="UP001254848">
    <property type="component" value="Unassembled WGS sequence"/>
</dbReference>
<keyword evidence="3" id="KW-1185">Reference proteome</keyword>
<dbReference type="EMBL" id="JAUOZS010000001">
    <property type="protein sequence ID" value="MDT8903784.1"/>
    <property type="molecule type" value="Genomic_DNA"/>
</dbReference>
<evidence type="ECO:0000313" key="3">
    <source>
        <dbReference type="Proteomes" id="UP001254848"/>
    </source>
</evidence>
<gene>
    <name evidence="2" type="ORF">Q4T40_21350</name>
</gene>
<comment type="caution">
    <text evidence="2">The sequence shown here is derived from an EMBL/GenBank/DDBJ whole genome shotgun (WGS) entry which is preliminary data.</text>
</comment>
<sequence length="431" mass="47258">MAAIKARHFFVIAAAASIIVAGWSGIAAAANASVEAVTVSVRAGDAPPPSRVIKRMEQSIATVGDHVLAGRKVADVESGKASYEKLIKEIFDRVLVGYSVQEVNITPGTTAHIAVRILPWGDIVRKVALETDLGGISPQLEELFRSDLGNIEDKIGQVLIGMPVDSVDWAGSVSKSVIREYLAAQLPEFRANIEIIAGQTTTVRLSLAPAGPLIKDVRVTLRSRTIPNFLLLEARPGVEDAASPLRGLPVAFVERHGDYFKDMLMRVASAQPVVGRYSLTLTSALRPGVTTDMDLSAETTKYNVKLEGYLDMGRKENDTSARLHVGQYLGRQDELFMEVTFIPASVTWEFVPGWGHRLGPATEAGVKYNLSSKQGLFWLKQDLDERWSLRLERTPITGVNEAGLRYKLHEFLSAEYVITNNNRWLRLVGNL</sequence>
<evidence type="ECO:0000256" key="1">
    <source>
        <dbReference type="SAM" id="SignalP"/>
    </source>
</evidence>
<feature type="chain" id="PRO_5046983455" evidence="1">
    <location>
        <begin position="30"/>
        <end position="431"/>
    </location>
</feature>
<feature type="signal peptide" evidence="1">
    <location>
        <begin position="1"/>
        <end position="29"/>
    </location>
</feature>
<dbReference type="RefSeq" id="WP_413782228.1">
    <property type="nucleotide sequence ID" value="NZ_JAUOZS010000001.1"/>
</dbReference>
<reference evidence="2 3" key="1">
    <citation type="submission" date="2023-07" db="EMBL/GenBank/DDBJ databases">
        <title>The novel representative of Negativicutes class, Anaeroselena agilis gen. nov. sp. nov.</title>
        <authorList>
            <person name="Prokofeva M.I."/>
            <person name="Elcheninov A.G."/>
            <person name="Klyukina A."/>
            <person name="Kublanov I.V."/>
            <person name="Frolov E.N."/>
            <person name="Podosokorskaya O.A."/>
        </authorList>
    </citation>
    <scope>NUCLEOTIDE SEQUENCE [LARGE SCALE GENOMIC DNA]</scope>
    <source>
        <strain evidence="2 3">4137-cl</strain>
    </source>
</reference>
<organism evidence="2 3">
    <name type="scientific">Anaeroselena agilis</name>
    <dbReference type="NCBI Taxonomy" id="3063788"/>
    <lineage>
        <taxon>Bacteria</taxon>
        <taxon>Bacillati</taxon>
        <taxon>Bacillota</taxon>
        <taxon>Negativicutes</taxon>
        <taxon>Acetonemataceae</taxon>
        <taxon>Anaeroselena</taxon>
    </lineage>
</organism>
<keyword evidence="1" id="KW-0732">Signal</keyword>
<evidence type="ECO:0000313" key="2">
    <source>
        <dbReference type="EMBL" id="MDT8903784.1"/>
    </source>
</evidence>
<protein>
    <submittedName>
        <fullName evidence="2">Uncharacterized protein</fullName>
    </submittedName>
</protein>
<name>A0ABU3P421_9FIRM</name>